<organism evidence="1 2">
    <name type="scientific">Artemisia annua</name>
    <name type="common">Sweet wormwood</name>
    <dbReference type="NCBI Taxonomy" id="35608"/>
    <lineage>
        <taxon>Eukaryota</taxon>
        <taxon>Viridiplantae</taxon>
        <taxon>Streptophyta</taxon>
        <taxon>Embryophyta</taxon>
        <taxon>Tracheophyta</taxon>
        <taxon>Spermatophyta</taxon>
        <taxon>Magnoliopsida</taxon>
        <taxon>eudicotyledons</taxon>
        <taxon>Gunneridae</taxon>
        <taxon>Pentapetalae</taxon>
        <taxon>asterids</taxon>
        <taxon>campanulids</taxon>
        <taxon>Asterales</taxon>
        <taxon>Asteraceae</taxon>
        <taxon>Asteroideae</taxon>
        <taxon>Anthemideae</taxon>
        <taxon>Artemisiinae</taxon>
        <taxon>Artemisia</taxon>
    </lineage>
</organism>
<sequence length="165" mass="18073">MAEVIDISSSDEDEKMVILNDVKYPVTKDDLKNFLPIEITIIPQAILTSTSRAPKATTSSRGRGRKGKASTSKTVGTLVLRAPVVKCSLFLACRIIIIESDTSIESDLNTETYDTSSSDELIALKASSPMCSWYFSSNTYDTNTVDHTSLDLDDTSSDDQFFVPT</sequence>
<reference evidence="1 2" key="1">
    <citation type="journal article" date="2018" name="Mol. Plant">
        <title>The genome of Artemisia annua provides insight into the evolution of Asteraceae family and artemisinin biosynthesis.</title>
        <authorList>
            <person name="Shen Q."/>
            <person name="Zhang L."/>
            <person name="Liao Z."/>
            <person name="Wang S."/>
            <person name="Yan T."/>
            <person name="Shi P."/>
            <person name="Liu M."/>
            <person name="Fu X."/>
            <person name="Pan Q."/>
            <person name="Wang Y."/>
            <person name="Lv Z."/>
            <person name="Lu X."/>
            <person name="Zhang F."/>
            <person name="Jiang W."/>
            <person name="Ma Y."/>
            <person name="Chen M."/>
            <person name="Hao X."/>
            <person name="Li L."/>
            <person name="Tang Y."/>
            <person name="Lv G."/>
            <person name="Zhou Y."/>
            <person name="Sun X."/>
            <person name="Brodelius P.E."/>
            <person name="Rose J.K.C."/>
            <person name="Tang K."/>
        </authorList>
    </citation>
    <scope>NUCLEOTIDE SEQUENCE [LARGE SCALE GENOMIC DNA]</scope>
    <source>
        <strain evidence="2">cv. Huhao1</strain>
        <tissue evidence="1">Leaf</tissue>
    </source>
</reference>
<dbReference type="EMBL" id="PKPP01006248">
    <property type="protein sequence ID" value="PWA57152.1"/>
    <property type="molecule type" value="Genomic_DNA"/>
</dbReference>
<proteinExistence type="predicted"/>
<keyword evidence="2" id="KW-1185">Reference proteome</keyword>
<comment type="caution">
    <text evidence="1">The sequence shown here is derived from an EMBL/GenBank/DDBJ whole genome shotgun (WGS) entry which is preliminary data.</text>
</comment>
<evidence type="ECO:0000313" key="1">
    <source>
        <dbReference type="EMBL" id="PWA57152.1"/>
    </source>
</evidence>
<dbReference type="Proteomes" id="UP000245207">
    <property type="component" value="Unassembled WGS sequence"/>
</dbReference>
<dbReference type="AlphaFoldDB" id="A0A2U1M7B0"/>
<gene>
    <name evidence="1" type="ORF">CTI12_AA413050</name>
</gene>
<name>A0A2U1M7B0_ARTAN</name>
<evidence type="ECO:0000313" key="2">
    <source>
        <dbReference type="Proteomes" id="UP000245207"/>
    </source>
</evidence>
<protein>
    <submittedName>
        <fullName evidence="1">Uncharacterized protein</fullName>
    </submittedName>
</protein>
<accession>A0A2U1M7B0</accession>